<dbReference type="SMART" id="SM00320">
    <property type="entry name" value="WD40"/>
    <property type="match status" value="9"/>
</dbReference>
<dbReference type="VEuPathDB" id="VectorBase:LLOJ000416"/>
<dbReference type="GO" id="GO:0072686">
    <property type="term" value="C:mitotic spindle"/>
    <property type="evidence" value="ECO:0007669"/>
    <property type="project" value="TreeGrafter"/>
</dbReference>
<name>A0A1B0C8Z4_LUTLO</name>
<dbReference type="InterPro" id="IPR050630">
    <property type="entry name" value="WD_repeat_EMAP"/>
</dbReference>
<dbReference type="GO" id="GO:0008017">
    <property type="term" value="F:microtubule binding"/>
    <property type="evidence" value="ECO:0007669"/>
    <property type="project" value="TreeGrafter"/>
</dbReference>
<dbReference type="Gene3D" id="2.130.10.10">
    <property type="entry name" value="YVTN repeat-like/Quinoprotein amine dehydrogenase"/>
    <property type="match status" value="4"/>
</dbReference>
<keyword evidence="5" id="KW-0493">Microtubule</keyword>
<keyword evidence="7" id="KW-0206">Cytoskeleton</keyword>
<dbReference type="InterPro" id="IPR001680">
    <property type="entry name" value="WD40_rpt"/>
</dbReference>
<dbReference type="AlphaFoldDB" id="A0A1B0C8Z4"/>
<evidence type="ECO:0000256" key="2">
    <source>
        <dbReference type="ARBA" id="ARBA00006489"/>
    </source>
</evidence>
<evidence type="ECO:0000256" key="1">
    <source>
        <dbReference type="ARBA" id="ARBA00004245"/>
    </source>
</evidence>
<dbReference type="SUPFAM" id="SSF50978">
    <property type="entry name" value="WD40 repeat-like"/>
    <property type="match status" value="1"/>
</dbReference>
<dbReference type="InterPro" id="IPR055439">
    <property type="entry name" value="Beta-prop_EML_1st"/>
</dbReference>
<evidence type="ECO:0000256" key="7">
    <source>
        <dbReference type="ARBA" id="ARBA00023212"/>
    </source>
</evidence>
<dbReference type="PROSITE" id="PS50294">
    <property type="entry name" value="WD_REPEATS_REGION"/>
    <property type="match status" value="1"/>
</dbReference>
<evidence type="ECO:0000256" key="4">
    <source>
        <dbReference type="ARBA" id="ARBA00022574"/>
    </source>
</evidence>
<reference evidence="11" key="1">
    <citation type="submission" date="2020-05" db="UniProtKB">
        <authorList>
            <consortium name="EnsemblMetazoa"/>
        </authorList>
    </citation>
    <scope>IDENTIFICATION</scope>
    <source>
        <strain evidence="11">Jacobina</strain>
    </source>
</reference>
<evidence type="ECO:0000259" key="10">
    <source>
        <dbReference type="Pfam" id="PF23414"/>
    </source>
</evidence>
<dbReference type="InterPro" id="IPR055442">
    <property type="entry name" value="Beta-prop_EML-like_2nd"/>
</dbReference>
<dbReference type="GO" id="GO:0005874">
    <property type="term" value="C:microtubule"/>
    <property type="evidence" value="ECO:0007669"/>
    <property type="project" value="UniProtKB-KW"/>
</dbReference>
<dbReference type="GO" id="GO:0000226">
    <property type="term" value="P:microtubule cytoskeleton organization"/>
    <property type="evidence" value="ECO:0007669"/>
    <property type="project" value="TreeGrafter"/>
</dbReference>
<accession>A0A1B0C8Z4</accession>
<dbReference type="EMBL" id="AJWK01001637">
    <property type="status" value="NOT_ANNOTATED_CDS"/>
    <property type="molecule type" value="Genomic_DNA"/>
</dbReference>
<feature type="domain" description="EML-like first beta-propeller" evidence="9">
    <location>
        <begin position="116"/>
        <end position="266"/>
    </location>
</feature>
<keyword evidence="3" id="KW-0963">Cytoplasm</keyword>
<evidence type="ECO:0000256" key="6">
    <source>
        <dbReference type="ARBA" id="ARBA00022737"/>
    </source>
</evidence>
<keyword evidence="12" id="KW-1185">Reference proteome</keyword>
<organism evidence="11 12">
    <name type="scientific">Lutzomyia longipalpis</name>
    <name type="common">Sand fly</name>
    <dbReference type="NCBI Taxonomy" id="7200"/>
    <lineage>
        <taxon>Eukaryota</taxon>
        <taxon>Metazoa</taxon>
        <taxon>Ecdysozoa</taxon>
        <taxon>Arthropoda</taxon>
        <taxon>Hexapoda</taxon>
        <taxon>Insecta</taxon>
        <taxon>Pterygota</taxon>
        <taxon>Neoptera</taxon>
        <taxon>Endopterygota</taxon>
        <taxon>Diptera</taxon>
        <taxon>Nematocera</taxon>
        <taxon>Psychodoidea</taxon>
        <taxon>Psychodidae</taxon>
        <taxon>Lutzomyia</taxon>
        <taxon>Lutzomyia</taxon>
    </lineage>
</organism>
<dbReference type="PROSITE" id="PS50082">
    <property type="entry name" value="WD_REPEATS_2"/>
    <property type="match status" value="2"/>
</dbReference>
<evidence type="ECO:0000256" key="5">
    <source>
        <dbReference type="ARBA" id="ARBA00022701"/>
    </source>
</evidence>
<evidence type="ECO:0000313" key="11">
    <source>
        <dbReference type="EnsemblMetazoa" id="LLOJ000416-PA"/>
    </source>
</evidence>
<dbReference type="InterPro" id="IPR015943">
    <property type="entry name" value="WD40/YVTN_repeat-like_dom_sf"/>
</dbReference>
<evidence type="ECO:0000313" key="12">
    <source>
        <dbReference type="Proteomes" id="UP000092461"/>
    </source>
</evidence>
<dbReference type="InterPro" id="IPR011047">
    <property type="entry name" value="Quinoprotein_ADH-like_sf"/>
</dbReference>
<evidence type="ECO:0000256" key="3">
    <source>
        <dbReference type="ARBA" id="ARBA00022490"/>
    </source>
</evidence>
<dbReference type="Pfam" id="PF23409">
    <property type="entry name" value="Beta-prop_EML"/>
    <property type="match status" value="1"/>
</dbReference>
<keyword evidence="6" id="KW-0677">Repeat</keyword>
<dbReference type="Pfam" id="PF03451">
    <property type="entry name" value="HELP"/>
    <property type="match status" value="1"/>
</dbReference>
<evidence type="ECO:0000256" key="8">
    <source>
        <dbReference type="PROSITE-ProRule" id="PRU00221"/>
    </source>
</evidence>
<dbReference type="EnsemblMetazoa" id="LLOJ000416-RA">
    <property type="protein sequence ID" value="LLOJ000416-PA"/>
    <property type="gene ID" value="LLOJ000416"/>
</dbReference>
<dbReference type="PANTHER" id="PTHR13720">
    <property type="entry name" value="WD-40 REPEAT PROTEIN"/>
    <property type="match status" value="1"/>
</dbReference>
<dbReference type="SUPFAM" id="SSF50998">
    <property type="entry name" value="Quinoprotein alcohol dehydrogenase-like"/>
    <property type="match status" value="1"/>
</dbReference>
<comment type="subcellular location">
    <subcellularLocation>
        <location evidence="1">Cytoplasm</location>
        <location evidence="1">Cytoskeleton</location>
    </subcellularLocation>
</comment>
<evidence type="ECO:0000259" key="9">
    <source>
        <dbReference type="Pfam" id="PF23409"/>
    </source>
</evidence>
<dbReference type="Pfam" id="PF23414">
    <property type="entry name" value="Beta-prop_EML_2"/>
    <property type="match status" value="1"/>
</dbReference>
<dbReference type="InterPro" id="IPR036322">
    <property type="entry name" value="WD40_repeat_dom_sf"/>
</dbReference>
<keyword evidence="4 8" id="KW-0853">WD repeat</keyword>
<feature type="repeat" description="WD" evidence="8">
    <location>
        <begin position="350"/>
        <end position="382"/>
    </location>
</feature>
<feature type="repeat" description="WD" evidence="8">
    <location>
        <begin position="479"/>
        <end position="520"/>
    </location>
</feature>
<feature type="domain" description="EML-like second beta-propeller" evidence="10">
    <location>
        <begin position="357"/>
        <end position="586"/>
    </location>
</feature>
<dbReference type="InterPro" id="IPR005108">
    <property type="entry name" value="HELP"/>
</dbReference>
<comment type="similarity">
    <text evidence="2">Belongs to the WD repeat EMAP family.</text>
</comment>
<sequence>MNCNRLATKSLLNLASKSPVGHVFRHGTHTTSYNEDDGTVKLFLRGRPVIFHAPTDVRDSYDISKVNPAPSRKLRLDWVYGYRGRDCRANLHQMPTGEMAYFVAAAVVLYNAEEQTQRHYLGHTDDVRSLAVHPNKLLVATGQCAGHERRDGMPHIRVWNSVSLTTVSVIGVGEFAGSVNCLSFSRADAGAYLVAVDDAPDRTISVWEWQRGEKGHRITETKCSVDTIVGAEFHPLDRNQIVTIGKNHICFWTLDQGGALYKRMGVRVHDGSIFSLCALKDGGIVSGGGKDGRLVLFDADLNVLGAQAAIEPHFGGIRVVSEGRGTQLLVGTTRNCILTGSLELGLSPVVMGHTDELWGLATHPTLPHFVTGGRDRLLQMWDSLSHSVVWSKDIGEQVQSCCFSPMGETICVGGVSGRWMTFDSTTRELLDEHVDGQEAIQVVRFSPDGTFLALGSRDNGIYVYQVNGNGRRYSKIGKCSGHSSFVTHLDWSEDSKVFRTNSGDYELLFWNPTTCRQMTNPSSLRDNAWATHSCTLTFESLGIWPENADGTDVNTAARSHDAKLMATGDDWGKVKLYSYPACQPKVRNNSRRKSFSAIS</sequence>
<dbReference type="VEuPathDB" id="VectorBase:LLONM1_001065"/>
<proteinExistence type="inferred from homology"/>
<protein>
    <submittedName>
        <fullName evidence="11">Uncharacterized protein</fullName>
    </submittedName>
</protein>
<dbReference type="Proteomes" id="UP000092461">
    <property type="component" value="Unassembled WGS sequence"/>
</dbReference>
<dbReference type="PANTHER" id="PTHR13720:SF50">
    <property type="entry name" value="ECHINODERM MICROTUBULE-ASSOCIATED PROTEIN-LIKE 2"/>
    <property type="match status" value="1"/>
</dbReference>